<feature type="non-terminal residue" evidence="1">
    <location>
        <position position="1"/>
    </location>
</feature>
<reference evidence="1" key="1">
    <citation type="submission" date="2021-10" db="EMBL/GenBank/DDBJ databases">
        <title>Melipona bicolor Genome sequencing and assembly.</title>
        <authorList>
            <person name="Araujo N.S."/>
            <person name="Arias M.C."/>
        </authorList>
    </citation>
    <scope>NUCLEOTIDE SEQUENCE</scope>
    <source>
        <strain evidence="1">USP_2M_L1-L4_2017</strain>
        <tissue evidence="1">Whole body</tissue>
    </source>
</reference>
<organism evidence="1 2">
    <name type="scientific">Melipona bicolor</name>
    <dbReference type="NCBI Taxonomy" id="60889"/>
    <lineage>
        <taxon>Eukaryota</taxon>
        <taxon>Metazoa</taxon>
        <taxon>Ecdysozoa</taxon>
        <taxon>Arthropoda</taxon>
        <taxon>Hexapoda</taxon>
        <taxon>Insecta</taxon>
        <taxon>Pterygota</taxon>
        <taxon>Neoptera</taxon>
        <taxon>Endopterygota</taxon>
        <taxon>Hymenoptera</taxon>
        <taxon>Apocrita</taxon>
        <taxon>Aculeata</taxon>
        <taxon>Apoidea</taxon>
        <taxon>Anthophila</taxon>
        <taxon>Apidae</taxon>
        <taxon>Melipona</taxon>
    </lineage>
</organism>
<gene>
    <name evidence="1" type="ORF">K0M31_016213</name>
</gene>
<evidence type="ECO:0000313" key="2">
    <source>
        <dbReference type="Proteomes" id="UP001177670"/>
    </source>
</evidence>
<proteinExistence type="predicted"/>
<dbReference type="AlphaFoldDB" id="A0AA40KTD5"/>
<name>A0AA40KTD5_9HYME</name>
<dbReference type="EMBL" id="JAHYIQ010000005">
    <property type="protein sequence ID" value="KAK1132075.1"/>
    <property type="molecule type" value="Genomic_DNA"/>
</dbReference>
<dbReference type="Proteomes" id="UP001177670">
    <property type="component" value="Unassembled WGS sequence"/>
</dbReference>
<accession>A0AA40KTD5</accession>
<protein>
    <submittedName>
        <fullName evidence="1">Uncharacterized protein</fullName>
    </submittedName>
</protein>
<keyword evidence="2" id="KW-1185">Reference proteome</keyword>
<evidence type="ECO:0000313" key="1">
    <source>
        <dbReference type="EMBL" id="KAK1132075.1"/>
    </source>
</evidence>
<comment type="caution">
    <text evidence="1">The sequence shown here is derived from an EMBL/GenBank/DDBJ whole genome shotgun (WGS) entry which is preliminary data.</text>
</comment>
<sequence>WLQGRLSLSGKHCPAAAIRQQTPAAWPEVLSWLGSIHGPEARIPEVTQPSPT</sequence>